<dbReference type="InterPro" id="IPR011066">
    <property type="entry name" value="MscS_channel_C_sf"/>
</dbReference>
<reference evidence="10" key="2">
    <citation type="journal article" date="2021" name="PeerJ">
        <title>Extensive microbial diversity within the chicken gut microbiome revealed by metagenomics and culture.</title>
        <authorList>
            <person name="Gilroy R."/>
            <person name="Ravi A."/>
            <person name="Getino M."/>
            <person name="Pursley I."/>
            <person name="Horton D.L."/>
            <person name="Alikhan N.F."/>
            <person name="Baker D."/>
            <person name="Gharbi K."/>
            <person name="Hall N."/>
            <person name="Watson M."/>
            <person name="Adriaenssens E.M."/>
            <person name="Foster-Nyarko E."/>
            <person name="Jarju S."/>
            <person name="Secka A."/>
            <person name="Antonio M."/>
            <person name="Oren A."/>
            <person name="Chaudhuri R.R."/>
            <person name="La Ragione R."/>
            <person name="Hildebrand F."/>
            <person name="Pallen M.J."/>
        </authorList>
    </citation>
    <scope>NUCLEOTIDE SEQUENCE</scope>
    <source>
        <strain evidence="10">CHK158-818</strain>
    </source>
</reference>
<organism evidence="10 11">
    <name type="scientific">Candidatus Gallibacteroides avistercoris</name>
    <dbReference type="NCBI Taxonomy" id="2840833"/>
    <lineage>
        <taxon>Bacteria</taxon>
        <taxon>Pseudomonadati</taxon>
        <taxon>Bacteroidota</taxon>
        <taxon>Bacteroidia</taxon>
        <taxon>Bacteroidales</taxon>
        <taxon>Bacteroidaceae</taxon>
        <taxon>Bacteroidaceae incertae sedis</taxon>
        <taxon>Candidatus Gallibacteroides</taxon>
    </lineage>
</organism>
<protein>
    <submittedName>
        <fullName evidence="10">Mechanosensitive ion channel</fullName>
    </submittedName>
</protein>
<keyword evidence="6 7" id="KW-0472">Membrane</keyword>
<dbReference type="Pfam" id="PF21082">
    <property type="entry name" value="MS_channel_3rd"/>
    <property type="match status" value="1"/>
</dbReference>
<feature type="transmembrane region" description="Helical" evidence="7">
    <location>
        <begin position="89"/>
        <end position="113"/>
    </location>
</feature>
<proteinExistence type="inferred from homology"/>
<dbReference type="GO" id="GO:0008381">
    <property type="term" value="F:mechanosensitive monoatomic ion channel activity"/>
    <property type="evidence" value="ECO:0007669"/>
    <property type="project" value="InterPro"/>
</dbReference>
<feature type="domain" description="Mechanosensitive ion channel MscS C-terminal" evidence="9">
    <location>
        <begin position="208"/>
        <end position="290"/>
    </location>
</feature>
<feature type="transmembrane region" description="Helical" evidence="7">
    <location>
        <begin position="119"/>
        <end position="149"/>
    </location>
</feature>
<evidence type="ECO:0000256" key="2">
    <source>
        <dbReference type="ARBA" id="ARBA00008017"/>
    </source>
</evidence>
<dbReference type="InterPro" id="IPR023408">
    <property type="entry name" value="MscS_beta-dom_sf"/>
</dbReference>
<dbReference type="InterPro" id="IPR049278">
    <property type="entry name" value="MS_channel_C"/>
</dbReference>
<keyword evidence="4 7" id="KW-0812">Transmembrane</keyword>
<keyword evidence="3" id="KW-1003">Cell membrane</keyword>
<dbReference type="SUPFAM" id="SSF82689">
    <property type="entry name" value="Mechanosensitive channel protein MscS (YggB), C-terminal domain"/>
    <property type="match status" value="1"/>
</dbReference>
<dbReference type="InterPro" id="IPR010920">
    <property type="entry name" value="LSM_dom_sf"/>
</dbReference>
<evidence type="ECO:0000256" key="5">
    <source>
        <dbReference type="ARBA" id="ARBA00022989"/>
    </source>
</evidence>
<comment type="caution">
    <text evidence="10">The sequence shown here is derived from an EMBL/GenBank/DDBJ whole genome shotgun (WGS) entry which is preliminary data.</text>
</comment>
<dbReference type="PANTHER" id="PTHR30221">
    <property type="entry name" value="SMALL-CONDUCTANCE MECHANOSENSITIVE CHANNEL"/>
    <property type="match status" value="1"/>
</dbReference>
<feature type="transmembrane region" description="Helical" evidence="7">
    <location>
        <begin position="49"/>
        <end position="68"/>
    </location>
</feature>
<comment type="similarity">
    <text evidence="2">Belongs to the MscS (TC 1.A.23) family.</text>
</comment>
<dbReference type="EMBL" id="DVNA01000012">
    <property type="protein sequence ID" value="HIU54294.1"/>
    <property type="molecule type" value="Genomic_DNA"/>
</dbReference>
<dbReference type="Gene3D" id="1.10.287.1260">
    <property type="match status" value="1"/>
</dbReference>
<evidence type="ECO:0000256" key="7">
    <source>
        <dbReference type="SAM" id="Phobius"/>
    </source>
</evidence>
<evidence type="ECO:0000256" key="6">
    <source>
        <dbReference type="ARBA" id="ARBA00023136"/>
    </source>
</evidence>
<evidence type="ECO:0000256" key="3">
    <source>
        <dbReference type="ARBA" id="ARBA00022475"/>
    </source>
</evidence>
<evidence type="ECO:0000256" key="4">
    <source>
        <dbReference type="ARBA" id="ARBA00022692"/>
    </source>
</evidence>
<sequence>MSILTSILSIIPSVANDSIATHRKEIFAQLSQMSLEQVFEKIVSSAVELILKVIIAFIIFFVGRWLIGRLHKIVCRILEKRKVELSLRTFLLSSINISLTLFLIVVIIGVLGIDTTSFVAVFASAGLAVGMALSGTLQNFAGGVMILLFKPYKVGDFIEAQGQSGTVKEIQIFNTILNTVDNKTIIIPNGGLSTGIINNYSKEGRRRVDWTFGIAYGDSYDQAKSILLSLLKNDNRVLNDPPIFIALHSLGDSSVNIVVRVWVKIEDFWGVYFDLNEKVYKAFASAGINIPFPQMDVHLFKGDTESL</sequence>
<dbReference type="InterPro" id="IPR006686">
    <property type="entry name" value="MscS_channel_CS"/>
</dbReference>
<dbReference type="InterPro" id="IPR045275">
    <property type="entry name" value="MscS_archaea/bacteria_type"/>
</dbReference>
<keyword evidence="5 7" id="KW-1133">Transmembrane helix</keyword>
<dbReference type="PANTHER" id="PTHR30221:SF1">
    <property type="entry name" value="SMALL-CONDUCTANCE MECHANOSENSITIVE CHANNEL"/>
    <property type="match status" value="1"/>
</dbReference>
<dbReference type="GO" id="GO:0005886">
    <property type="term" value="C:plasma membrane"/>
    <property type="evidence" value="ECO:0007669"/>
    <property type="project" value="UniProtKB-SubCell"/>
</dbReference>
<dbReference type="Proteomes" id="UP000824112">
    <property type="component" value="Unassembled WGS sequence"/>
</dbReference>
<name>A0A9D1M638_9BACT</name>
<feature type="domain" description="Mechanosensitive ion channel MscS" evidence="8">
    <location>
        <begin position="136"/>
        <end position="202"/>
    </location>
</feature>
<gene>
    <name evidence="10" type="ORF">IAB03_00635</name>
</gene>
<dbReference type="InterPro" id="IPR006685">
    <property type="entry name" value="MscS_channel_2nd"/>
</dbReference>
<accession>A0A9D1M638</accession>
<evidence type="ECO:0000259" key="9">
    <source>
        <dbReference type="Pfam" id="PF21082"/>
    </source>
</evidence>
<dbReference type="Gene3D" id="2.30.30.60">
    <property type="match status" value="1"/>
</dbReference>
<dbReference type="AlphaFoldDB" id="A0A9D1M638"/>
<comment type="subcellular location">
    <subcellularLocation>
        <location evidence="1">Cell membrane</location>
        <topology evidence="1">Multi-pass membrane protein</topology>
    </subcellularLocation>
</comment>
<dbReference type="SUPFAM" id="SSF82861">
    <property type="entry name" value="Mechanosensitive channel protein MscS (YggB), transmembrane region"/>
    <property type="match status" value="1"/>
</dbReference>
<evidence type="ECO:0000256" key="1">
    <source>
        <dbReference type="ARBA" id="ARBA00004651"/>
    </source>
</evidence>
<dbReference type="Pfam" id="PF00924">
    <property type="entry name" value="MS_channel_2nd"/>
    <property type="match status" value="1"/>
</dbReference>
<evidence type="ECO:0000259" key="8">
    <source>
        <dbReference type="Pfam" id="PF00924"/>
    </source>
</evidence>
<dbReference type="Gene3D" id="3.30.70.100">
    <property type="match status" value="1"/>
</dbReference>
<dbReference type="SUPFAM" id="SSF50182">
    <property type="entry name" value="Sm-like ribonucleoproteins"/>
    <property type="match status" value="1"/>
</dbReference>
<evidence type="ECO:0000313" key="10">
    <source>
        <dbReference type="EMBL" id="HIU54294.1"/>
    </source>
</evidence>
<evidence type="ECO:0000313" key="11">
    <source>
        <dbReference type="Proteomes" id="UP000824112"/>
    </source>
</evidence>
<dbReference type="PROSITE" id="PS01246">
    <property type="entry name" value="UPF0003"/>
    <property type="match status" value="1"/>
</dbReference>
<dbReference type="InterPro" id="IPR011014">
    <property type="entry name" value="MscS_channel_TM-2"/>
</dbReference>
<reference evidence="10" key="1">
    <citation type="submission" date="2020-10" db="EMBL/GenBank/DDBJ databases">
        <authorList>
            <person name="Gilroy R."/>
        </authorList>
    </citation>
    <scope>NUCLEOTIDE SEQUENCE</scope>
    <source>
        <strain evidence="10">CHK158-818</strain>
    </source>
</reference>